<feature type="region of interest" description="Disordered" evidence="7">
    <location>
        <begin position="757"/>
        <end position="1044"/>
    </location>
</feature>
<dbReference type="InterPro" id="IPR025304">
    <property type="entry name" value="ALIX_V_dom"/>
</dbReference>
<sequence>MAHQSPLIAIPRKTTNDVDWATPIRAIIANSYGESPSSYTEECSVLQRCRQDAVKGAGSDATARDLLYKYFGQLELLELRFSEMKVPFAWTDAFTLKSTTQTSLAFEKASIIHVLAAVLSSLASAGSRADGEGIKRSYFNSRASAGMLTYINDNFLHAPSNDLSREVVQLLIGIMMAQATEIFTEKLISEKKAPALVCRSANQVAGMYSTVVDDMKEFQGKGIFDRNWLSVLQTKAKLFASVAQYYRSTGDSAAGKHGMAVVRMKLADSLAQEAQRSAGQFQYSFVSTATPTLPHDAATSLFEICKAHASLCAEAKIQVNKDNDLIYHDMLPSEASLQSLEKLPPAAPITIQEVYSNQEVSKLIGPDIFARLVPMAVHESASMYSEEKAKLVRAEVERVDLSEGEIRATLEHLGLPALLTSWRRLANDDEEGEGDVEISGQLRRLAQDIQSGAPLDSLLRQLNSEREKCERDLRELNGMLDSESRECERMRVKYTPQFTQSPSGSRTAHYRNTITANLESLTAAASTDQQVSALWREIQPQIGVLSGGEAQLRQTAQQVASGQAPPSTPQGASLLDLQDEEIPSKSGLSEAEKDELKVMASQAQEKLDRLGKIRKERDDVLRDLKEKIQNDDVSSLLLLNRRSQDVEPQLFASELEKFRPYQGRIGAAISASQEALKDLSEIIDNVSQGNGVRQRQRGQKERQKRIRDWERSLERTGEQYSEVRAGAGKGLSYYESLTVVINDLSREVREYIRSRDSERNKMVAEIETRQRISGGSTGSDSRGLDSSMAGLSISRSPYASPPPPPPSAGSSGYPSLTPTSLPTPPGHSSTPHFPPPPPPPAPAKSPSNPYDFSSLGNLPSAFSTSSHQPSQPPPLHSSYSSSSSSSNPYPTPSAPHSGYTSPPPHSSYPPPPPARNPSANYYPPPSSTPQRQTSGSYPSYQPPPQQSHYQPPPQTSYQPPHQPQSQYAPPPPQTTYQPPSQPQYQPPSQQYQPPPNHPGSRPQYHPPSQHQPPYPSYAPPPSRQQYGQQQQQQQQYGQGGYQYR</sequence>
<evidence type="ECO:0000256" key="6">
    <source>
        <dbReference type="SAM" id="Coils"/>
    </source>
</evidence>
<dbReference type="GO" id="GO:0005768">
    <property type="term" value="C:endosome"/>
    <property type="evidence" value="ECO:0007669"/>
    <property type="project" value="UniProtKB-SubCell"/>
</dbReference>
<dbReference type="Gene3D" id="1.25.40.280">
    <property type="entry name" value="alix/aip1 like domains"/>
    <property type="match status" value="1"/>
</dbReference>
<evidence type="ECO:0000256" key="4">
    <source>
        <dbReference type="ARBA" id="ARBA00022753"/>
    </source>
</evidence>
<dbReference type="SMART" id="SM01041">
    <property type="entry name" value="BRO1"/>
    <property type="match status" value="1"/>
</dbReference>
<feature type="compositionally biased region" description="Low complexity" evidence="7">
    <location>
        <begin position="928"/>
        <end position="939"/>
    </location>
</feature>
<feature type="coiled-coil region" evidence="6">
    <location>
        <begin position="455"/>
        <end position="493"/>
    </location>
</feature>
<feature type="compositionally biased region" description="Low complexity" evidence="7">
    <location>
        <begin position="876"/>
        <end position="888"/>
    </location>
</feature>
<feature type="compositionally biased region" description="Low complexity" evidence="7">
    <location>
        <begin position="955"/>
        <end position="967"/>
    </location>
</feature>
<dbReference type="FunCoup" id="A0A1Y1ULA4">
    <property type="interactions" value="334"/>
</dbReference>
<evidence type="ECO:0000313" key="9">
    <source>
        <dbReference type="EMBL" id="ORX38284.1"/>
    </source>
</evidence>
<feature type="compositionally biased region" description="Pro residues" evidence="7">
    <location>
        <begin position="1009"/>
        <end position="1022"/>
    </location>
</feature>
<gene>
    <name evidence="9" type="ORF">BD324DRAFT_680035</name>
</gene>
<evidence type="ECO:0000313" key="10">
    <source>
        <dbReference type="Proteomes" id="UP000193218"/>
    </source>
</evidence>
<feature type="compositionally biased region" description="Polar residues" evidence="7">
    <location>
        <begin position="771"/>
        <end position="780"/>
    </location>
</feature>
<comment type="caution">
    <text evidence="9">The sequence shown here is derived from an EMBL/GenBank/DDBJ whole genome shotgun (WGS) entry which is preliminary data.</text>
</comment>
<dbReference type="Gene3D" id="1.20.140.50">
    <property type="entry name" value="alix/aip1 like domains"/>
    <property type="match status" value="1"/>
</dbReference>
<dbReference type="Pfam" id="PF13949">
    <property type="entry name" value="ALIX_LYPXL_bnd"/>
    <property type="match status" value="1"/>
</dbReference>
<dbReference type="PANTHER" id="PTHR23030:SF30">
    <property type="entry name" value="TYROSINE-PROTEIN PHOSPHATASE NON-RECEPTOR TYPE 23"/>
    <property type="match status" value="1"/>
</dbReference>
<keyword evidence="4" id="KW-0967">Endosome</keyword>
<feature type="compositionally biased region" description="Low complexity" evidence="7">
    <location>
        <begin position="808"/>
        <end position="831"/>
    </location>
</feature>
<proteinExistence type="predicted"/>
<feature type="compositionally biased region" description="Pro residues" evidence="7">
    <location>
        <begin position="901"/>
        <end position="915"/>
    </location>
</feature>
<reference evidence="9 10" key="1">
    <citation type="submission" date="2017-03" db="EMBL/GenBank/DDBJ databases">
        <title>Widespread Adenine N6-methylation of Active Genes in Fungi.</title>
        <authorList>
            <consortium name="DOE Joint Genome Institute"/>
            <person name="Mondo S.J."/>
            <person name="Dannebaum R.O."/>
            <person name="Kuo R.C."/>
            <person name="Louie K.B."/>
            <person name="Bewick A.J."/>
            <person name="Labutti K."/>
            <person name="Haridas S."/>
            <person name="Kuo A."/>
            <person name="Salamov A."/>
            <person name="Ahrendt S.R."/>
            <person name="Lau R."/>
            <person name="Bowen B.P."/>
            <person name="Lipzen A."/>
            <person name="Sullivan W."/>
            <person name="Andreopoulos W.B."/>
            <person name="Clum A."/>
            <person name="Lindquist E."/>
            <person name="Daum C."/>
            <person name="Northen T.R."/>
            <person name="Ramamoorthy G."/>
            <person name="Schmitz R.J."/>
            <person name="Gryganskyi A."/>
            <person name="Culley D."/>
            <person name="Magnuson J."/>
            <person name="James T.Y."/>
            <person name="O'Malley M.A."/>
            <person name="Stajich J.E."/>
            <person name="Spatafora J.W."/>
            <person name="Visel A."/>
            <person name="Grigoriev I.V."/>
        </authorList>
    </citation>
    <scope>NUCLEOTIDE SEQUENCE [LARGE SCALE GENOMIC DNA]</scope>
    <source>
        <strain evidence="9 10">NRRL Y-17943</strain>
    </source>
</reference>
<dbReference type="OrthoDB" id="2141925at2759"/>
<feature type="compositionally biased region" description="Basic and acidic residues" evidence="7">
    <location>
        <begin position="698"/>
        <end position="710"/>
    </location>
</feature>
<keyword evidence="3" id="KW-0963">Cytoplasm</keyword>
<feature type="compositionally biased region" description="Basic and acidic residues" evidence="7">
    <location>
        <begin position="757"/>
        <end position="770"/>
    </location>
</feature>
<dbReference type="CDD" id="cd09242">
    <property type="entry name" value="BRO1_ScBro1_like"/>
    <property type="match status" value="1"/>
</dbReference>
<dbReference type="STRING" id="4999.A0A1Y1ULA4"/>
<dbReference type="InterPro" id="IPR004328">
    <property type="entry name" value="BRO1_dom"/>
</dbReference>
<keyword evidence="6" id="KW-0175">Coiled coil</keyword>
<evidence type="ECO:0000256" key="2">
    <source>
        <dbReference type="ARBA" id="ARBA00004496"/>
    </source>
</evidence>
<dbReference type="Proteomes" id="UP000193218">
    <property type="component" value="Unassembled WGS sequence"/>
</dbReference>
<dbReference type="Pfam" id="PF03097">
    <property type="entry name" value="BRO1"/>
    <property type="match status" value="1"/>
</dbReference>
<evidence type="ECO:0000256" key="3">
    <source>
        <dbReference type="ARBA" id="ARBA00022490"/>
    </source>
</evidence>
<evidence type="ECO:0000256" key="5">
    <source>
        <dbReference type="ARBA" id="ARBA00041284"/>
    </source>
</evidence>
<evidence type="ECO:0000256" key="1">
    <source>
        <dbReference type="ARBA" id="ARBA00004177"/>
    </source>
</evidence>
<feature type="compositionally biased region" description="Low complexity" evidence="7">
    <location>
        <begin position="1023"/>
        <end position="1036"/>
    </location>
</feature>
<organism evidence="9 10">
    <name type="scientific">Kockovaella imperatae</name>
    <dbReference type="NCBI Taxonomy" id="4999"/>
    <lineage>
        <taxon>Eukaryota</taxon>
        <taxon>Fungi</taxon>
        <taxon>Dikarya</taxon>
        <taxon>Basidiomycota</taxon>
        <taxon>Agaricomycotina</taxon>
        <taxon>Tremellomycetes</taxon>
        <taxon>Tremellales</taxon>
        <taxon>Cuniculitremaceae</taxon>
        <taxon>Kockovaella</taxon>
    </lineage>
</organism>
<keyword evidence="10" id="KW-1185">Reference proteome</keyword>
<dbReference type="PROSITE" id="PS51180">
    <property type="entry name" value="BRO1"/>
    <property type="match status" value="1"/>
</dbReference>
<feature type="compositionally biased region" description="Pro residues" evidence="7">
    <location>
        <begin position="832"/>
        <end position="843"/>
    </location>
</feature>
<dbReference type="RefSeq" id="XP_021872206.1">
    <property type="nucleotide sequence ID" value="XM_022019064.1"/>
</dbReference>
<dbReference type="InParanoid" id="A0A1Y1ULA4"/>
<dbReference type="Gene3D" id="1.20.120.560">
    <property type="entry name" value="alix/aip1 in complex with the ypdl late domain"/>
    <property type="match status" value="1"/>
</dbReference>
<dbReference type="EMBL" id="NBSH01000004">
    <property type="protein sequence ID" value="ORX38284.1"/>
    <property type="molecule type" value="Genomic_DNA"/>
</dbReference>
<feature type="compositionally biased region" description="Pro residues" evidence="7">
    <location>
        <begin position="968"/>
        <end position="985"/>
    </location>
</feature>
<dbReference type="PANTHER" id="PTHR23030">
    <property type="entry name" value="PCD6 INTERACTING PROTEIN-RELATED"/>
    <property type="match status" value="1"/>
</dbReference>
<feature type="compositionally biased region" description="Pro residues" evidence="7">
    <location>
        <begin position="940"/>
        <end position="954"/>
    </location>
</feature>
<comment type="subcellular location">
    <subcellularLocation>
        <location evidence="2">Cytoplasm</location>
    </subcellularLocation>
    <subcellularLocation>
        <location evidence="1">Endosome</location>
    </subcellularLocation>
</comment>
<feature type="region of interest" description="Disordered" evidence="7">
    <location>
        <begin position="688"/>
        <end position="710"/>
    </location>
</feature>
<evidence type="ECO:0000256" key="7">
    <source>
        <dbReference type="SAM" id="MobiDB-lite"/>
    </source>
</evidence>
<evidence type="ECO:0000259" key="8">
    <source>
        <dbReference type="PROSITE" id="PS51180"/>
    </source>
</evidence>
<dbReference type="AlphaFoldDB" id="A0A1Y1ULA4"/>
<protein>
    <recommendedName>
        <fullName evidence="5">BRO domain-containing protein 1</fullName>
    </recommendedName>
</protein>
<dbReference type="GeneID" id="33560873"/>
<accession>A0A1Y1ULA4</accession>
<name>A0A1Y1ULA4_9TREE</name>
<dbReference type="GO" id="GO:0043328">
    <property type="term" value="P:protein transport to vacuole involved in ubiquitin-dependent protein catabolic process via the multivesicular body sorting pathway"/>
    <property type="evidence" value="ECO:0007669"/>
    <property type="project" value="TreeGrafter"/>
</dbReference>
<feature type="domain" description="BRO1" evidence="8">
    <location>
        <begin position="6"/>
        <end position="406"/>
    </location>
</feature>
<dbReference type="InterPro" id="IPR038499">
    <property type="entry name" value="BRO1_sf"/>
</dbReference>